<dbReference type="RefSeq" id="XP_024357761.1">
    <property type="nucleotide sequence ID" value="XM_024501993.2"/>
</dbReference>
<organism evidence="2">
    <name type="scientific">Physcomitrium patens</name>
    <name type="common">Spreading-leaved earth moss</name>
    <name type="synonym">Physcomitrella patens</name>
    <dbReference type="NCBI Taxonomy" id="3218"/>
    <lineage>
        <taxon>Eukaryota</taxon>
        <taxon>Viridiplantae</taxon>
        <taxon>Streptophyta</taxon>
        <taxon>Embryophyta</taxon>
        <taxon>Bryophyta</taxon>
        <taxon>Bryophytina</taxon>
        <taxon>Bryopsida</taxon>
        <taxon>Funariidae</taxon>
        <taxon>Funariales</taxon>
        <taxon>Funariaceae</taxon>
        <taxon>Physcomitrium</taxon>
    </lineage>
</organism>
<evidence type="ECO:0000313" key="2">
    <source>
        <dbReference type="EMBL" id="PNR33541.1"/>
    </source>
</evidence>
<feature type="region of interest" description="Disordered" evidence="1">
    <location>
        <begin position="61"/>
        <end position="92"/>
    </location>
</feature>
<dbReference type="GeneID" id="112273339"/>
<dbReference type="PANTHER" id="PTHR34118">
    <property type="entry name" value="NF-KAPPA-B INHIBITOR-LIKE PROTEIN-RELATED"/>
    <property type="match status" value="1"/>
</dbReference>
<dbReference type="PANTHER" id="PTHR34118:SF1">
    <property type="entry name" value="NF-KAPPA-B INHIBITOR-LIKE PROTEIN"/>
    <property type="match status" value="1"/>
</dbReference>
<protein>
    <submittedName>
        <fullName evidence="2 3">Uncharacterized protein</fullName>
    </submittedName>
</protein>
<dbReference type="FunCoup" id="A0A2K1IW83">
    <property type="interactions" value="2426"/>
</dbReference>
<dbReference type="OMA" id="VKGCSMA"/>
<dbReference type="PaxDb" id="3218-PP1S241_55V6.1"/>
<accession>A0A2K1IW83</accession>
<evidence type="ECO:0000313" key="4">
    <source>
        <dbReference type="Proteomes" id="UP000006727"/>
    </source>
</evidence>
<reference evidence="2 4" key="2">
    <citation type="journal article" date="2018" name="Plant J.">
        <title>The Physcomitrella patens chromosome-scale assembly reveals moss genome structure and evolution.</title>
        <authorList>
            <person name="Lang D."/>
            <person name="Ullrich K.K."/>
            <person name="Murat F."/>
            <person name="Fuchs J."/>
            <person name="Jenkins J."/>
            <person name="Haas F.B."/>
            <person name="Piednoel M."/>
            <person name="Gundlach H."/>
            <person name="Van Bel M."/>
            <person name="Meyberg R."/>
            <person name="Vives C."/>
            <person name="Morata J."/>
            <person name="Symeonidi A."/>
            <person name="Hiss M."/>
            <person name="Muchero W."/>
            <person name="Kamisugi Y."/>
            <person name="Saleh O."/>
            <person name="Blanc G."/>
            <person name="Decker E.L."/>
            <person name="van Gessel N."/>
            <person name="Grimwood J."/>
            <person name="Hayes R.D."/>
            <person name="Graham S.W."/>
            <person name="Gunter L.E."/>
            <person name="McDaniel S.F."/>
            <person name="Hoernstein S.N.W."/>
            <person name="Larsson A."/>
            <person name="Li F.W."/>
            <person name="Perroud P.F."/>
            <person name="Phillips J."/>
            <person name="Ranjan P."/>
            <person name="Rokshar D.S."/>
            <person name="Rothfels C.J."/>
            <person name="Schneider L."/>
            <person name="Shu S."/>
            <person name="Stevenson D.W."/>
            <person name="Thummler F."/>
            <person name="Tillich M."/>
            <person name="Villarreal Aguilar J.C."/>
            <person name="Widiez T."/>
            <person name="Wong G.K."/>
            <person name="Wymore A."/>
            <person name="Zhang Y."/>
            <person name="Zimmer A.D."/>
            <person name="Quatrano R.S."/>
            <person name="Mayer K.F.X."/>
            <person name="Goodstein D."/>
            <person name="Casacuberta J.M."/>
            <person name="Vandepoele K."/>
            <person name="Reski R."/>
            <person name="Cuming A.C."/>
            <person name="Tuskan G.A."/>
            <person name="Maumus F."/>
            <person name="Salse J."/>
            <person name="Schmutz J."/>
            <person name="Rensing S.A."/>
        </authorList>
    </citation>
    <scope>NUCLEOTIDE SEQUENCE [LARGE SCALE GENOMIC DNA]</scope>
    <source>
        <strain evidence="3 4">cv. Gransden 2004</strain>
    </source>
</reference>
<dbReference type="EnsemblPlants" id="Pp3c20_23100V3.1">
    <property type="protein sequence ID" value="Pp3c20_23100V3.1"/>
    <property type="gene ID" value="Pp3c20_23100"/>
</dbReference>
<dbReference type="AlphaFoldDB" id="A0A2K1IW83"/>
<name>A0A2K1IW83_PHYPA</name>
<dbReference type="KEGG" id="ppp:112273339"/>
<keyword evidence="4" id="KW-1185">Reference proteome</keyword>
<dbReference type="OrthoDB" id="2019080at2759"/>
<evidence type="ECO:0000313" key="3">
    <source>
        <dbReference type="EnsemblPlants" id="Pp3c20_23100V3.1"/>
    </source>
</evidence>
<reference evidence="2 4" key="1">
    <citation type="journal article" date="2008" name="Science">
        <title>The Physcomitrella genome reveals evolutionary insights into the conquest of land by plants.</title>
        <authorList>
            <person name="Rensing S."/>
            <person name="Lang D."/>
            <person name="Zimmer A."/>
            <person name="Terry A."/>
            <person name="Salamov A."/>
            <person name="Shapiro H."/>
            <person name="Nishiyama T."/>
            <person name="Perroud P.-F."/>
            <person name="Lindquist E."/>
            <person name="Kamisugi Y."/>
            <person name="Tanahashi T."/>
            <person name="Sakakibara K."/>
            <person name="Fujita T."/>
            <person name="Oishi K."/>
            <person name="Shin-I T."/>
            <person name="Kuroki Y."/>
            <person name="Toyoda A."/>
            <person name="Suzuki Y."/>
            <person name="Hashimoto A."/>
            <person name="Yamaguchi K."/>
            <person name="Sugano A."/>
            <person name="Kohara Y."/>
            <person name="Fujiyama A."/>
            <person name="Anterola A."/>
            <person name="Aoki S."/>
            <person name="Ashton N."/>
            <person name="Barbazuk W.B."/>
            <person name="Barker E."/>
            <person name="Bennetzen J."/>
            <person name="Bezanilla M."/>
            <person name="Blankenship R."/>
            <person name="Cho S.H."/>
            <person name="Dutcher S."/>
            <person name="Estelle M."/>
            <person name="Fawcett J.A."/>
            <person name="Gundlach H."/>
            <person name="Hanada K."/>
            <person name="Heyl A."/>
            <person name="Hicks K.A."/>
            <person name="Hugh J."/>
            <person name="Lohr M."/>
            <person name="Mayer K."/>
            <person name="Melkozernov A."/>
            <person name="Murata T."/>
            <person name="Nelson D."/>
            <person name="Pils B."/>
            <person name="Prigge M."/>
            <person name="Reiss B."/>
            <person name="Renner T."/>
            <person name="Rombauts S."/>
            <person name="Rushton P."/>
            <person name="Sanderfoot A."/>
            <person name="Schween G."/>
            <person name="Shiu S.-H."/>
            <person name="Stueber K."/>
            <person name="Theodoulou F.L."/>
            <person name="Tu H."/>
            <person name="Van de Peer Y."/>
            <person name="Verrier P.J."/>
            <person name="Waters E."/>
            <person name="Wood A."/>
            <person name="Yang L."/>
            <person name="Cove D."/>
            <person name="Cuming A."/>
            <person name="Hasebe M."/>
            <person name="Lucas S."/>
            <person name="Mishler D.B."/>
            <person name="Reski R."/>
            <person name="Grigoriev I."/>
            <person name="Quatrano R.S."/>
            <person name="Boore J.L."/>
        </authorList>
    </citation>
    <scope>NUCLEOTIDE SEQUENCE [LARGE SCALE GENOMIC DNA]</scope>
    <source>
        <strain evidence="3 4">cv. Gransden 2004</strain>
    </source>
</reference>
<sequence>MATSQASTLVVAGAGLHGYPQLHSHLLYAPITQLPLQQPGCLSRGASSCYPTSRRPLVVAAVGGSPSSSSSSEPILEDEKPSMSSTAEDREKAREIRWRKGMEDYEALKKELSDTTIKVAVAVDAYIFLTLSPQTAVSYTIGAIASYLYLQLLYRHADTVSKDNVAEIFQKRRAKTIGIRSSDVQQVLEKTIRGCGISLSSPRLIVPAALYTLWAFSTRFTGTSTDSFHLEVTPLMLGFFAYKGAALFQAYQDNKDLLLIIDTEDSDSR</sequence>
<dbReference type="EMBL" id="ABEU02000020">
    <property type="protein sequence ID" value="PNR33541.1"/>
    <property type="molecule type" value="Genomic_DNA"/>
</dbReference>
<dbReference type="EnsemblPlants" id="Pp3c20_23100V3.2">
    <property type="protein sequence ID" value="Pp3c20_23100V3.2"/>
    <property type="gene ID" value="Pp3c20_23100"/>
</dbReference>
<dbReference type="Gramene" id="Pp3c20_23100V3.1">
    <property type="protein sequence ID" value="Pp3c20_23100V3.1"/>
    <property type="gene ID" value="Pp3c20_23100"/>
</dbReference>
<dbReference type="Gramene" id="Pp3c20_23100V3.2">
    <property type="protein sequence ID" value="Pp3c20_23100V3.2"/>
    <property type="gene ID" value="Pp3c20_23100"/>
</dbReference>
<proteinExistence type="predicted"/>
<dbReference type="Proteomes" id="UP000006727">
    <property type="component" value="Chromosome 20"/>
</dbReference>
<evidence type="ECO:0000256" key="1">
    <source>
        <dbReference type="SAM" id="MobiDB-lite"/>
    </source>
</evidence>
<feature type="compositionally biased region" description="Basic and acidic residues" evidence="1">
    <location>
        <begin position="77"/>
        <end position="92"/>
    </location>
</feature>
<reference evidence="3" key="3">
    <citation type="submission" date="2020-12" db="UniProtKB">
        <authorList>
            <consortium name="EnsemblPlants"/>
        </authorList>
    </citation>
    <scope>IDENTIFICATION</scope>
</reference>
<gene>
    <name evidence="3" type="primary">LOC112273339</name>
    <name evidence="2" type="ORF">PHYPA_025485</name>
</gene>